<dbReference type="EMBL" id="CP007806">
    <property type="protein sequence ID" value="AIG26381.1"/>
    <property type="molecule type" value="Genomic_DNA"/>
</dbReference>
<dbReference type="EC" id="3.7.1.20" evidence="4"/>
<dbReference type="PANTHER" id="PTHR11820">
    <property type="entry name" value="ACYLPYRUVASE"/>
    <property type="match status" value="1"/>
</dbReference>
<protein>
    <submittedName>
        <fullName evidence="4">Fumarylpyruvate hydrolase</fullName>
        <ecNumber evidence="4">3.7.1.20</ecNumber>
    </submittedName>
</protein>
<dbReference type="HOGENOM" id="CLU_028458_5_2_9"/>
<dbReference type="GO" id="GO:0034545">
    <property type="term" value="F:fumarylpyruvate hydrolase activity"/>
    <property type="evidence" value="ECO:0007669"/>
    <property type="project" value="UniProtKB-EC"/>
</dbReference>
<evidence type="ECO:0000313" key="4">
    <source>
        <dbReference type="EMBL" id="AIG26381.1"/>
    </source>
</evidence>
<dbReference type="eggNOG" id="COG0179">
    <property type="taxonomic scope" value="Bacteria"/>
</dbReference>
<sequence>MEQVQNIFCVGRNYRLHVAELGNQVPTSPFLFMKPTHAQVIADGQDIRLPNDQGAIHYEVELVVHINQAYQKGMKADELIDRVSLGIDFTMRDLQDQLKEKKLPWLLAKGFRNSAILTASTPISSIAELEKVDFSLLKNGQEVQRGNITDMIFDIQSLVDFTGEHFGLGKGDVLFTGTPSGVGAIADGDHLELVFGDKVLGSCVIKLG</sequence>
<dbReference type="STRING" id="1042163.BRLA_c020600"/>
<dbReference type="SUPFAM" id="SSF56529">
    <property type="entry name" value="FAH"/>
    <property type="match status" value="1"/>
</dbReference>
<dbReference type="Gene3D" id="3.90.850.10">
    <property type="entry name" value="Fumarylacetoacetase-like, C-terminal domain"/>
    <property type="match status" value="1"/>
</dbReference>
<organism evidence="4 5">
    <name type="scientific">Brevibacillus laterosporus LMG 15441</name>
    <dbReference type="NCBI Taxonomy" id="1042163"/>
    <lineage>
        <taxon>Bacteria</taxon>
        <taxon>Bacillati</taxon>
        <taxon>Bacillota</taxon>
        <taxon>Bacilli</taxon>
        <taxon>Bacillales</taxon>
        <taxon>Paenibacillaceae</taxon>
        <taxon>Brevibacillus</taxon>
    </lineage>
</organism>
<dbReference type="GO" id="GO:0018773">
    <property type="term" value="F:acetylpyruvate hydrolase activity"/>
    <property type="evidence" value="ECO:0007669"/>
    <property type="project" value="TreeGrafter"/>
</dbReference>
<dbReference type="InterPro" id="IPR036663">
    <property type="entry name" value="Fumarylacetoacetase_C_sf"/>
</dbReference>
<evidence type="ECO:0000256" key="2">
    <source>
        <dbReference type="ARBA" id="ARBA00022723"/>
    </source>
</evidence>
<keyword evidence="4" id="KW-0378">Hydrolase</keyword>
<evidence type="ECO:0000256" key="1">
    <source>
        <dbReference type="ARBA" id="ARBA00010211"/>
    </source>
</evidence>
<reference evidence="4 5" key="1">
    <citation type="journal article" date="2011" name="J. Bacteriol.">
        <title>Genome sequence of Brevibacillus laterosporus LMG 15441, a pathogen of invertebrates.</title>
        <authorList>
            <person name="Djukic M."/>
            <person name="Poehlein A."/>
            <person name="Thurmer A."/>
            <person name="Daniel R."/>
        </authorList>
    </citation>
    <scope>NUCLEOTIDE SEQUENCE [LARGE SCALE GENOMIC DNA]</scope>
    <source>
        <strain evidence="4 5">LMG 15441</strain>
    </source>
</reference>
<gene>
    <name evidence="4" type="ORF">BRLA_c020600</name>
</gene>
<name>A0A075R4H7_BRELA</name>
<dbReference type="InterPro" id="IPR011234">
    <property type="entry name" value="Fumarylacetoacetase-like_C"/>
</dbReference>
<dbReference type="AlphaFoldDB" id="A0A075R4H7"/>
<evidence type="ECO:0000259" key="3">
    <source>
        <dbReference type="Pfam" id="PF01557"/>
    </source>
</evidence>
<dbReference type="GO" id="GO:0046872">
    <property type="term" value="F:metal ion binding"/>
    <property type="evidence" value="ECO:0007669"/>
    <property type="project" value="UniProtKB-KW"/>
</dbReference>
<comment type="similarity">
    <text evidence="1">Belongs to the FAH family.</text>
</comment>
<dbReference type="Proteomes" id="UP000005850">
    <property type="component" value="Chromosome"/>
</dbReference>
<dbReference type="KEGG" id="blr:BRLA_c020600"/>
<dbReference type="RefSeq" id="WP_003337236.1">
    <property type="nucleotide sequence ID" value="NZ_CP007806.1"/>
</dbReference>
<dbReference type="Pfam" id="PF01557">
    <property type="entry name" value="FAA_hydrolase"/>
    <property type="match status" value="1"/>
</dbReference>
<evidence type="ECO:0000313" key="5">
    <source>
        <dbReference type="Proteomes" id="UP000005850"/>
    </source>
</evidence>
<feature type="domain" description="Fumarylacetoacetase-like C-terminal" evidence="3">
    <location>
        <begin position="7"/>
        <end position="195"/>
    </location>
</feature>
<keyword evidence="5" id="KW-1185">Reference proteome</keyword>
<proteinExistence type="inferred from homology"/>
<keyword evidence="2" id="KW-0479">Metal-binding</keyword>
<keyword evidence="4" id="KW-0670">Pyruvate</keyword>
<dbReference type="PANTHER" id="PTHR11820:SF7">
    <property type="entry name" value="ACYLPYRUVASE FAHD1, MITOCHONDRIAL"/>
    <property type="match status" value="1"/>
</dbReference>
<accession>A0A075R4H7</accession>